<keyword evidence="3" id="KW-0012">Acyltransferase</keyword>
<comment type="caution">
    <text evidence="4">The sequence shown here is derived from an EMBL/GenBank/DDBJ whole genome shotgun (WGS) entry which is preliminary data.</text>
</comment>
<dbReference type="Pfam" id="PF02458">
    <property type="entry name" value="Transferase"/>
    <property type="match status" value="1"/>
</dbReference>
<protein>
    <submittedName>
        <fullName evidence="4">Transferase</fullName>
    </submittedName>
</protein>
<reference evidence="5" key="1">
    <citation type="submission" date="2016-06" db="EMBL/GenBank/DDBJ databases">
        <title>Parallel loss of symbiosis genes in relatives of nitrogen-fixing non-legume Parasponia.</title>
        <authorList>
            <person name="Van Velzen R."/>
            <person name="Holmer R."/>
            <person name="Bu F."/>
            <person name="Rutten L."/>
            <person name="Van Zeijl A."/>
            <person name="Liu W."/>
            <person name="Santuari L."/>
            <person name="Cao Q."/>
            <person name="Sharma T."/>
            <person name="Shen D."/>
            <person name="Roswanjaya Y."/>
            <person name="Wardhani T."/>
            <person name="Kalhor M.S."/>
            <person name="Jansen J."/>
            <person name="Van den Hoogen J."/>
            <person name="Gungor B."/>
            <person name="Hartog M."/>
            <person name="Hontelez J."/>
            <person name="Verver J."/>
            <person name="Yang W.-C."/>
            <person name="Schijlen E."/>
            <person name="Repin R."/>
            <person name="Schilthuizen M."/>
            <person name="Schranz E."/>
            <person name="Heidstra R."/>
            <person name="Miyata K."/>
            <person name="Fedorova E."/>
            <person name="Kohlen W."/>
            <person name="Bisseling T."/>
            <person name="Smit S."/>
            <person name="Geurts R."/>
        </authorList>
    </citation>
    <scope>NUCLEOTIDE SEQUENCE [LARGE SCALE GENOMIC DNA]</scope>
    <source>
        <strain evidence="5">cv. RG33-2</strain>
    </source>
</reference>
<evidence type="ECO:0000256" key="3">
    <source>
        <dbReference type="ARBA" id="ARBA00023315"/>
    </source>
</evidence>
<dbReference type="InterPro" id="IPR023213">
    <property type="entry name" value="CAT-like_dom_sf"/>
</dbReference>
<keyword evidence="5" id="KW-1185">Reference proteome</keyword>
<gene>
    <name evidence="4" type="ORF">TorRG33x02_203220</name>
</gene>
<sequence length="442" mass="50191">MVKIEVELVSTSIIKPSSPTPSDLRFYPLSYIDQLSSHIYNNLVIFFPSKANDSDQSLNVAEISRKLKKSLSDVLTRYYPLAGRIKDNLFLNCNDEGIPYLEARVNCKLSDILPNLDPIELPKFVPFELDGRVDLLLGVQLNIFECGGIAIGFCITHKIGDALSALMFTKCWAAATRGDDNQQIPWPQFVSSTLFPTKDISSLDVPRVDIPTKNIVTKRFVFESSKIDSLRAKYVESGNLKNEKISRPTRVEALSAFICNRYMAVTQEGFGPRKRRYAIAQAFNLRTRIDPPVQENSFGNFSRQFIRCLDSTSCEEDSFSNLVREMRNLIKSGNDKEFAKKIQMGTDQFINFTKEHAEKLAKGEIIDLKFTSICRFPLYDHFDFGWGQPLWIGANPLPCKNLVIFVDRKSGDGIEAYIDLEEEDMAKFERDEEFISFVSPTA</sequence>
<organism evidence="4 5">
    <name type="scientific">Trema orientale</name>
    <name type="common">Charcoal tree</name>
    <name type="synonym">Celtis orientalis</name>
    <dbReference type="NCBI Taxonomy" id="63057"/>
    <lineage>
        <taxon>Eukaryota</taxon>
        <taxon>Viridiplantae</taxon>
        <taxon>Streptophyta</taxon>
        <taxon>Embryophyta</taxon>
        <taxon>Tracheophyta</taxon>
        <taxon>Spermatophyta</taxon>
        <taxon>Magnoliopsida</taxon>
        <taxon>eudicotyledons</taxon>
        <taxon>Gunneridae</taxon>
        <taxon>Pentapetalae</taxon>
        <taxon>rosids</taxon>
        <taxon>fabids</taxon>
        <taxon>Rosales</taxon>
        <taxon>Cannabaceae</taxon>
        <taxon>Trema</taxon>
    </lineage>
</organism>
<name>A0A2P5EEC9_TREOI</name>
<accession>A0A2P5EEC9</accession>
<dbReference type="Proteomes" id="UP000237000">
    <property type="component" value="Unassembled WGS sequence"/>
</dbReference>
<dbReference type="AlphaFoldDB" id="A0A2P5EEC9"/>
<comment type="similarity">
    <text evidence="1">Belongs to the plant acyltransferase family.</text>
</comment>
<dbReference type="PANTHER" id="PTHR31623:SF46">
    <property type="entry name" value="VINORINE SYNTHASE-LIKE"/>
    <property type="match status" value="1"/>
</dbReference>
<dbReference type="InParanoid" id="A0A2P5EEC9"/>
<evidence type="ECO:0000256" key="1">
    <source>
        <dbReference type="ARBA" id="ARBA00009861"/>
    </source>
</evidence>
<dbReference type="PANTHER" id="PTHR31623">
    <property type="entry name" value="F21J9.9"/>
    <property type="match status" value="1"/>
</dbReference>
<evidence type="ECO:0000313" key="5">
    <source>
        <dbReference type="Proteomes" id="UP000237000"/>
    </source>
</evidence>
<evidence type="ECO:0000256" key="2">
    <source>
        <dbReference type="ARBA" id="ARBA00022679"/>
    </source>
</evidence>
<dbReference type="GO" id="GO:0016746">
    <property type="term" value="F:acyltransferase activity"/>
    <property type="evidence" value="ECO:0007669"/>
    <property type="project" value="UniProtKB-KW"/>
</dbReference>
<dbReference type="Gene3D" id="3.30.559.10">
    <property type="entry name" value="Chloramphenicol acetyltransferase-like domain"/>
    <property type="match status" value="2"/>
</dbReference>
<dbReference type="OrthoDB" id="1180366at2759"/>
<keyword evidence="2 4" id="KW-0808">Transferase</keyword>
<evidence type="ECO:0000313" key="4">
    <source>
        <dbReference type="EMBL" id="PON83882.1"/>
    </source>
</evidence>
<proteinExistence type="inferred from homology"/>
<dbReference type="EMBL" id="JXTC01000171">
    <property type="protein sequence ID" value="PON83882.1"/>
    <property type="molecule type" value="Genomic_DNA"/>
</dbReference>